<dbReference type="Pfam" id="PF12032">
    <property type="entry name" value="CLIP"/>
    <property type="match status" value="1"/>
</dbReference>
<dbReference type="Gene3D" id="3.30.1640.30">
    <property type="match status" value="1"/>
</dbReference>
<dbReference type="GO" id="GO:0006508">
    <property type="term" value="P:proteolysis"/>
    <property type="evidence" value="ECO:0007669"/>
    <property type="project" value="UniProtKB-KW"/>
</dbReference>
<dbReference type="InterPro" id="IPR001314">
    <property type="entry name" value="Peptidase_S1A"/>
</dbReference>
<dbReference type="InterPro" id="IPR018114">
    <property type="entry name" value="TRYPSIN_HIS"/>
</dbReference>
<keyword evidence="4 7" id="KW-0720">Serine protease</keyword>
<dbReference type="PANTHER" id="PTHR24252">
    <property type="entry name" value="ACROSIN-RELATED"/>
    <property type="match status" value="1"/>
</dbReference>
<comment type="subcellular location">
    <subcellularLocation>
        <location evidence="8">Secreted</location>
    </subcellularLocation>
</comment>
<dbReference type="AlphaFoldDB" id="A0A9P0DWM0"/>
<evidence type="ECO:0000256" key="8">
    <source>
        <dbReference type="RuleBase" id="RU366078"/>
    </source>
</evidence>
<dbReference type="FunFam" id="2.40.10.10:FF:000006">
    <property type="entry name" value="Serine proteinase stubble"/>
    <property type="match status" value="1"/>
</dbReference>
<dbReference type="CDD" id="cd00190">
    <property type="entry name" value="Tryp_SPc"/>
    <property type="match status" value="1"/>
</dbReference>
<evidence type="ECO:0000313" key="11">
    <source>
        <dbReference type="EMBL" id="CAH1389349.1"/>
    </source>
</evidence>
<evidence type="ECO:0000256" key="1">
    <source>
        <dbReference type="ARBA" id="ARBA00022670"/>
    </source>
</evidence>
<gene>
    <name evidence="11" type="ORF">NEZAVI_LOCUS769</name>
</gene>
<organism evidence="11 12">
    <name type="scientific">Nezara viridula</name>
    <name type="common">Southern green stink bug</name>
    <name type="synonym">Cimex viridulus</name>
    <dbReference type="NCBI Taxonomy" id="85310"/>
    <lineage>
        <taxon>Eukaryota</taxon>
        <taxon>Metazoa</taxon>
        <taxon>Ecdysozoa</taxon>
        <taxon>Arthropoda</taxon>
        <taxon>Hexapoda</taxon>
        <taxon>Insecta</taxon>
        <taxon>Pterygota</taxon>
        <taxon>Neoptera</taxon>
        <taxon>Paraneoptera</taxon>
        <taxon>Hemiptera</taxon>
        <taxon>Heteroptera</taxon>
        <taxon>Panheteroptera</taxon>
        <taxon>Pentatomomorpha</taxon>
        <taxon>Pentatomoidea</taxon>
        <taxon>Pentatomidae</taxon>
        <taxon>Pentatominae</taxon>
        <taxon>Nezara</taxon>
    </lineage>
</organism>
<dbReference type="EMBL" id="OV725077">
    <property type="protein sequence ID" value="CAH1389349.1"/>
    <property type="molecule type" value="Genomic_DNA"/>
</dbReference>
<dbReference type="OrthoDB" id="425190at2759"/>
<dbReference type="InterPro" id="IPR038565">
    <property type="entry name" value="CLIP_sf"/>
</dbReference>
<comment type="similarity">
    <text evidence="6 8">Belongs to the peptidase S1 family. CLIP subfamily.</text>
</comment>
<accession>A0A9P0DWM0</accession>
<evidence type="ECO:0000259" key="10">
    <source>
        <dbReference type="PROSITE" id="PS51888"/>
    </source>
</evidence>
<dbReference type="InterPro" id="IPR022700">
    <property type="entry name" value="CLIP"/>
</dbReference>
<dbReference type="PANTHER" id="PTHR24252:SF7">
    <property type="entry name" value="HYALIN"/>
    <property type="match status" value="1"/>
</dbReference>
<dbReference type="PROSITE" id="PS00135">
    <property type="entry name" value="TRYPSIN_SER"/>
    <property type="match status" value="1"/>
</dbReference>
<evidence type="ECO:0000256" key="7">
    <source>
        <dbReference type="RuleBase" id="RU363034"/>
    </source>
</evidence>
<evidence type="ECO:0000313" key="12">
    <source>
        <dbReference type="Proteomes" id="UP001152798"/>
    </source>
</evidence>
<dbReference type="InterPro" id="IPR043504">
    <property type="entry name" value="Peptidase_S1_PA_chymotrypsin"/>
</dbReference>
<dbReference type="SMART" id="SM00680">
    <property type="entry name" value="CLIP"/>
    <property type="match status" value="1"/>
</dbReference>
<proteinExistence type="inferred from homology"/>
<keyword evidence="12" id="KW-1185">Reference proteome</keyword>
<dbReference type="GO" id="GO:0005576">
    <property type="term" value="C:extracellular region"/>
    <property type="evidence" value="ECO:0007669"/>
    <property type="project" value="UniProtKB-SubCell"/>
</dbReference>
<dbReference type="InterPro" id="IPR033116">
    <property type="entry name" value="TRYPSIN_SER"/>
</dbReference>
<evidence type="ECO:0000259" key="9">
    <source>
        <dbReference type="PROSITE" id="PS50240"/>
    </source>
</evidence>
<dbReference type="Proteomes" id="UP001152798">
    <property type="component" value="Chromosome 1"/>
</dbReference>
<dbReference type="InterPro" id="IPR009003">
    <property type="entry name" value="Peptidase_S1_PA"/>
</dbReference>
<reference evidence="11" key="1">
    <citation type="submission" date="2022-01" db="EMBL/GenBank/DDBJ databases">
        <authorList>
            <person name="King R."/>
        </authorList>
    </citation>
    <scope>NUCLEOTIDE SEQUENCE</scope>
</reference>
<dbReference type="EC" id="3.4.21.-" evidence="7"/>
<keyword evidence="1 7" id="KW-0645">Protease</keyword>
<evidence type="ECO:0000256" key="5">
    <source>
        <dbReference type="ARBA" id="ARBA00023157"/>
    </source>
</evidence>
<keyword evidence="8" id="KW-0964">Secreted</keyword>
<dbReference type="PROSITE" id="PS51888">
    <property type="entry name" value="CLIP"/>
    <property type="match status" value="1"/>
</dbReference>
<keyword evidence="3 7" id="KW-0378">Hydrolase</keyword>
<dbReference type="Pfam" id="PF00089">
    <property type="entry name" value="Trypsin"/>
    <property type="match status" value="1"/>
</dbReference>
<dbReference type="GO" id="GO:0004252">
    <property type="term" value="F:serine-type endopeptidase activity"/>
    <property type="evidence" value="ECO:0007669"/>
    <property type="project" value="UniProtKB-UniRule"/>
</dbReference>
<keyword evidence="5" id="KW-1015">Disulfide bond</keyword>
<comment type="domain">
    <text evidence="8">The clip domain consists of 35-55 residues which are 'knitted' together usually by 3 conserved disulfide bonds forming a clip-like compact structure.</text>
</comment>
<dbReference type="InterPro" id="IPR001254">
    <property type="entry name" value="Trypsin_dom"/>
</dbReference>
<evidence type="ECO:0000256" key="3">
    <source>
        <dbReference type="ARBA" id="ARBA00022801"/>
    </source>
</evidence>
<feature type="domain" description="Peptidase S1" evidence="9">
    <location>
        <begin position="116"/>
        <end position="361"/>
    </location>
</feature>
<dbReference type="PROSITE" id="PS00134">
    <property type="entry name" value="TRYPSIN_HIS"/>
    <property type="match status" value="1"/>
</dbReference>
<dbReference type="PROSITE" id="PS50240">
    <property type="entry name" value="TRYPSIN_DOM"/>
    <property type="match status" value="1"/>
</dbReference>
<feature type="signal peptide" evidence="8">
    <location>
        <begin position="1"/>
        <end position="20"/>
    </location>
</feature>
<feature type="chain" id="PRO_5040537650" description="CLIP domain-containing serine protease" evidence="8">
    <location>
        <begin position="21"/>
        <end position="361"/>
    </location>
</feature>
<keyword evidence="2 8" id="KW-0732">Signal</keyword>
<sequence length="361" mass="39366">MIKWSLSLCAVLVAISSANAQLYLNRTRRQTGPSCVTPDRIQGICVNIRSCPTLLNLLKNSHSEPGVKDFLRSSKCNPDVPSEVCCKMERQESQDYPTLMSPPECGKTYVNQQPRIVGGQPAELGAWPWIALLGYRTKNSPGPYWQCGGSLISERYVITAAHCINPRPLTLYIIRLGESELDNDNDGATPIDILVESVLAHPNYSFSTKLDDIGLVKLKETVPFSRNVQPICLPKPPEMRSQAFVKYFPFVAGWGSTASGGGPASKKLLQIQVPVTDNESCDKVYTPKGARILSKQLCAGYPKGGKDACQGDSGGPLMLPKGSSYYLIGVVSFGYGCAQAGFPGVYTRVTSYLDWIVDNMN</sequence>
<dbReference type="SMART" id="SM00020">
    <property type="entry name" value="Tryp_SPc"/>
    <property type="match status" value="1"/>
</dbReference>
<dbReference type="Gene3D" id="2.40.10.10">
    <property type="entry name" value="Trypsin-like serine proteases"/>
    <property type="match status" value="2"/>
</dbReference>
<name>A0A9P0DWM0_NEZVI</name>
<evidence type="ECO:0000256" key="2">
    <source>
        <dbReference type="ARBA" id="ARBA00022729"/>
    </source>
</evidence>
<evidence type="ECO:0000256" key="4">
    <source>
        <dbReference type="ARBA" id="ARBA00022825"/>
    </source>
</evidence>
<dbReference type="SUPFAM" id="SSF50494">
    <property type="entry name" value="Trypsin-like serine proteases"/>
    <property type="match status" value="1"/>
</dbReference>
<protein>
    <recommendedName>
        <fullName evidence="8">CLIP domain-containing serine protease</fullName>
        <ecNumber evidence="7">3.4.21.-</ecNumber>
    </recommendedName>
</protein>
<dbReference type="PRINTS" id="PR00722">
    <property type="entry name" value="CHYMOTRYPSIN"/>
</dbReference>
<feature type="domain" description="Clip" evidence="10">
    <location>
        <begin position="34"/>
        <end position="86"/>
    </location>
</feature>
<evidence type="ECO:0000256" key="6">
    <source>
        <dbReference type="ARBA" id="ARBA00024195"/>
    </source>
</evidence>